<dbReference type="GO" id="GO:0009116">
    <property type="term" value="P:nucleoside metabolic process"/>
    <property type="evidence" value="ECO:0007669"/>
    <property type="project" value="InterPro"/>
</dbReference>
<sequence length="393" mass="44497">MNILILEDNPAKLKELTETITKLDETIRYKPCKFFNDLVIEINRTKYDLVIADLKVPLYSDNPNEEVDVSDRLLEVIRDIDCINFKTPVIAVTRFDSLAEENFLALNRCDINVITYDNTNEDWKPPFINKIQSCIPIKKYDFIIICALEKEAKAYSEAGYNLGERFLSHGITCRNISIKEQEGLVITPTRMGLVNTAILSARAIELFKPKLICMSGICAGIEGKANIYDVIIPEMCHQHDSGKWTNEGFIPELYDVPLDHYTSLKLDKIINEGNFNDTLKNGITLRRSEFQPANEELDFKVYLAPTSSGSAVVADDEILKSIKIQHRKKTAFEMESYALYEAARQSLERPLFFSAKAVVDNGNSSKGDEYHRVAAILSAKTVYEIISRGICKA</sequence>
<dbReference type="KEGG" id="pha:PSHAa2355"/>
<dbReference type="GO" id="GO:0005829">
    <property type="term" value="C:cytosol"/>
    <property type="evidence" value="ECO:0007669"/>
    <property type="project" value="TreeGrafter"/>
</dbReference>
<proteinExistence type="predicted"/>
<dbReference type="Proteomes" id="UP000006843">
    <property type="component" value="Chromosome I"/>
</dbReference>
<gene>
    <name evidence="2" type="ordered locus">PSHAa2355</name>
</gene>
<dbReference type="PANTHER" id="PTHR46832:SF1">
    <property type="entry name" value="5'-METHYLTHIOADENOSINE_S-ADENOSYLHOMOCYSTEINE NUCLEOSIDASE"/>
    <property type="match status" value="1"/>
</dbReference>
<dbReference type="Gene3D" id="3.40.50.2300">
    <property type="match status" value="1"/>
</dbReference>
<evidence type="ECO:0000313" key="3">
    <source>
        <dbReference type="Proteomes" id="UP000006843"/>
    </source>
</evidence>
<evidence type="ECO:0000313" key="2">
    <source>
        <dbReference type="EMBL" id="CAI87404.1"/>
    </source>
</evidence>
<reference evidence="2 3" key="1">
    <citation type="journal article" date="2005" name="Genome Res.">
        <title>Coping with cold: the genome of the versatile marine Antarctica bacterium Pseudoalteromonas haloplanktis TAC125.</title>
        <authorList>
            <person name="Medigue C."/>
            <person name="Krin E."/>
            <person name="Pascal G."/>
            <person name="Barbe V."/>
            <person name="Bernsel A."/>
            <person name="Bertin P."/>
            <person name="Cheung F."/>
            <person name="Cruveiller S."/>
            <person name="Damico S."/>
            <person name="Duilio A."/>
            <person name="Fang G."/>
            <person name="Feller G."/>
            <person name="Mangenot S."/>
            <person name="Marino G."/>
            <person name="Nilsson J."/>
            <person name="Parilli E."/>
            <person name="Rocha E."/>
            <person name="Rouy Z."/>
            <person name="Sekowska A."/>
            <person name="Tutino M.L."/>
            <person name="Vallenet D."/>
            <person name="von Heijne G."/>
            <person name="Danchin A."/>
        </authorList>
    </citation>
    <scope>NUCLEOTIDE SEQUENCE [LARGE SCALE GENOMIC DNA]</scope>
    <source>
        <strain evidence="3">TAC 125</strain>
    </source>
</reference>
<dbReference type="BioCyc" id="PHAL326442:PSHA_RS11600-MONOMER"/>
<dbReference type="eggNOG" id="COG0775">
    <property type="taxonomic scope" value="Bacteria"/>
</dbReference>
<dbReference type="Pfam" id="PF01048">
    <property type="entry name" value="PNP_UDP_1"/>
    <property type="match status" value="1"/>
</dbReference>
<accession>Q3IHZ4</accession>
<dbReference type="AlphaFoldDB" id="Q3IHZ4"/>
<dbReference type="PANTHER" id="PTHR46832">
    <property type="entry name" value="5'-METHYLTHIOADENOSINE/S-ADENOSYLHOMOCYSTEINE NUCLEOSIDASE"/>
    <property type="match status" value="1"/>
</dbReference>
<evidence type="ECO:0000259" key="1">
    <source>
        <dbReference type="Pfam" id="PF01048"/>
    </source>
</evidence>
<dbReference type="InterPro" id="IPR035994">
    <property type="entry name" value="Nucleoside_phosphorylase_sf"/>
</dbReference>
<dbReference type="STRING" id="326442.PSHAa2355"/>
<keyword evidence="3" id="KW-1185">Reference proteome</keyword>
<dbReference type="SUPFAM" id="SSF53167">
    <property type="entry name" value="Purine and uridine phosphorylases"/>
    <property type="match status" value="1"/>
</dbReference>
<feature type="domain" description="Nucleoside phosphorylase" evidence="1">
    <location>
        <begin position="142"/>
        <end position="364"/>
    </location>
</feature>
<dbReference type="GO" id="GO:0019284">
    <property type="term" value="P:L-methionine salvage from S-adenosylmethionine"/>
    <property type="evidence" value="ECO:0007669"/>
    <property type="project" value="TreeGrafter"/>
</dbReference>
<dbReference type="GO" id="GO:0008930">
    <property type="term" value="F:methylthioadenosine nucleosidase activity"/>
    <property type="evidence" value="ECO:0007669"/>
    <property type="project" value="TreeGrafter"/>
</dbReference>
<name>Q3IHZ4_PSET1</name>
<dbReference type="PATRIC" id="fig|326442.8.peg.2267"/>
<organism evidence="2 3">
    <name type="scientific">Pseudoalteromonas translucida (strain TAC 125)</name>
    <dbReference type="NCBI Taxonomy" id="326442"/>
    <lineage>
        <taxon>Bacteria</taxon>
        <taxon>Pseudomonadati</taxon>
        <taxon>Pseudomonadota</taxon>
        <taxon>Gammaproteobacteria</taxon>
        <taxon>Alteromonadales</taxon>
        <taxon>Pseudoalteromonadaceae</taxon>
        <taxon>Pseudoalteromonas</taxon>
    </lineage>
</organism>
<dbReference type="InterPro" id="IPR000845">
    <property type="entry name" value="Nucleoside_phosphorylase_d"/>
</dbReference>
<dbReference type="GO" id="GO:0008782">
    <property type="term" value="F:adenosylhomocysteine nucleosidase activity"/>
    <property type="evidence" value="ECO:0007669"/>
    <property type="project" value="TreeGrafter"/>
</dbReference>
<dbReference type="HOGENOM" id="CLU_055125_0_0_6"/>
<protein>
    <submittedName>
        <fullName evidence="2">Nucleoside phosphorylase family</fullName>
    </submittedName>
</protein>
<dbReference type="Gene3D" id="3.40.50.1580">
    <property type="entry name" value="Nucleoside phosphorylase domain"/>
    <property type="match status" value="1"/>
</dbReference>
<dbReference type="EMBL" id="CR954246">
    <property type="protein sequence ID" value="CAI87404.1"/>
    <property type="molecule type" value="Genomic_DNA"/>
</dbReference>